<feature type="domain" description="Histidine kinase" evidence="4">
    <location>
        <begin position="210"/>
        <end position="440"/>
    </location>
</feature>
<dbReference type="PRINTS" id="PR00344">
    <property type="entry name" value="BCTRLSENSOR"/>
</dbReference>
<comment type="catalytic activity">
    <reaction evidence="1">
        <text>ATP + protein L-histidine = ADP + protein N-phospho-L-histidine.</text>
        <dbReference type="EC" id="2.7.13.3"/>
    </reaction>
</comment>
<dbReference type="Pfam" id="PF02518">
    <property type="entry name" value="HATPase_c"/>
    <property type="match status" value="1"/>
</dbReference>
<proteinExistence type="predicted"/>
<dbReference type="CDD" id="cd00082">
    <property type="entry name" value="HisKA"/>
    <property type="match status" value="1"/>
</dbReference>
<dbReference type="PANTHER" id="PTHR43065:SF47">
    <property type="match status" value="1"/>
</dbReference>
<dbReference type="EMBL" id="WWCJ01000003">
    <property type="protein sequence ID" value="MYN01483.1"/>
    <property type="molecule type" value="Genomic_DNA"/>
</dbReference>
<gene>
    <name evidence="5" type="ORF">GTP41_05160</name>
</gene>
<dbReference type="InterPro" id="IPR005467">
    <property type="entry name" value="His_kinase_dom"/>
</dbReference>
<keyword evidence="3" id="KW-0597">Phosphoprotein</keyword>
<dbReference type="SUPFAM" id="SSF55781">
    <property type="entry name" value="GAF domain-like"/>
    <property type="match status" value="1"/>
</dbReference>
<dbReference type="SUPFAM" id="SSF55874">
    <property type="entry name" value="ATPase domain of HSP90 chaperone/DNA topoisomerase II/histidine kinase"/>
    <property type="match status" value="1"/>
</dbReference>
<evidence type="ECO:0000313" key="6">
    <source>
        <dbReference type="Proteomes" id="UP000448575"/>
    </source>
</evidence>
<reference evidence="5 6" key="1">
    <citation type="submission" date="2019-12" db="EMBL/GenBank/DDBJ databases">
        <title>Novel species isolated from a subtropical stream in China.</title>
        <authorList>
            <person name="Lu H."/>
        </authorList>
    </citation>
    <scope>NUCLEOTIDE SEQUENCE [LARGE SCALE GENOMIC DNA]</scope>
    <source>
        <strain evidence="5 6">DS3</strain>
    </source>
</reference>
<evidence type="ECO:0000259" key="4">
    <source>
        <dbReference type="PROSITE" id="PS50109"/>
    </source>
</evidence>
<dbReference type="AlphaFoldDB" id="A0A6N9HEK8"/>
<dbReference type="Proteomes" id="UP000448575">
    <property type="component" value="Unassembled WGS sequence"/>
</dbReference>
<evidence type="ECO:0000313" key="5">
    <source>
        <dbReference type="EMBL" id="MYN01483.1"/>
    </source>
</evidence>
<protein>
    <recommendedName>
        <fullName evidence="2">histidine kinase</fullName>
        <ecNumber evidence="2">2.7.13.3</ecNumber>
    </recommendedName>
</protein>
<organism evidence="5 6">
    <name type="scientific">Pseudoduganella guangdongensis</name>
    <dbReference type="NCBI Taxonomy" id="2692179"/>
    <lineage>
        <taxon>Bacteria</taxon>
        <taxon>Pseudomonadati</taxon>
        <taxon>Pseudomonadota</taxon>
        <taxon>Betaproteobacteria</taxon>
        <taxon>Burkholderiales</taxon>
        <taxon>Oxalobacteraceae</taxon>
        <taxon>Telluria group</taxon>
        <taxon>Pseudoduganella</taxon>
    </lineage>
</organism>
<evidence type="ECO:0000256" key="3">
    <source>
        <dbReference type="ARBA" id="ARBA00022553"/>
    </source>
</evidence>
<dbReference type="InterPro" id="IPR003661">
    <property type="entry name" value="HisK_dim/P_dom"/>
</dbReference>
<dbReference type="InterPro" id="IPR004358">
    <property type="entry name" value="Sig_transdc_His_kin-like_C"/>
</dbReference>
<dbReference type="GO" id="GO:0000155">
    <property type="term" value="F:phosphorelay sensor kinase activity"/>
    <property type="evidence" value="ECO:0007669"/>
    <property type="project" value="InterPro"/>
</dbReference>
<keyword evidence="6" id="KW-1185">Reference proteome</keyword>
<accession>A0A6N9HEK8</accession>
<dbReference type="Gene3D" id="1.10.287.130">
    <property type="match status" value="1"/>
</dbReference>
<evidence type="ECO:0000256" key="2">
    <source>
        <dbReference type="ARBA" id="ARBA00012438"/>
    </source>
</evidence>
<evidence type="ECO:0000256" key="1">
    <source>
        <dbReference type="ARBA" id="ARBA00000085"/>
    </source>
</evidence>
<dbReference type="RefSeq" id="WP_161024499.1">
    <property type="nucleotide sequence ID" value="NZ_WWCJ01000003.1"/>
</dbReference>
<dbReference type="InterPro" id="IPR036890">
    <property type="entry name" value="HATPase_C_sf"/>
</dbReference>
<name>A0A6N9HEK8_9BURK</name>
<dbReference type="SMART" id="SM00387">
    <property type="entry name" value="HATPase_c"/>
    <property type="match status" value="1"/>
</dbReference>
<comment type="caution">
    <text evidence="5">The sequence shown here is derived from an EMBL/GenBank/DDBJ whole genome shotgun (WGS) entry which is preliminary data.</text>
</comment>
<dbReference type="EC" id="2.7.13.3" evidence="2"/>
<dbReference type="PROSITE" id="PS50109">
    <property type="entry name" value="HIS_KIN"/>
    <property type="match status" value="1"/>
</dbReference>
<dbReference type="InterPro" id="IPR003594">
    <property type="entry name" value="HATPase_dom"/>
</dbReference>
<dbReference type="Gene3D" id="3.30.565.10">
    <property type="entry name" value="Histidine kinase-like ATPase, C-terminal domain"/>
    <property type="match status" value="1"/>
</dbReference>
<dbReference type="PANTHER" id="PTHR43065">
    <property type="entry name" value="SENSOR HISTIDINE KINASE"/>
    <property type="match status" value="1"/>
</dbReference>
<sequence>MQLFDADDARLLAEAALRSITDSTARARGDEFFRVLVRDLALALEVTYVIAGRVIRMADGHEGIRTLSVWGGDGFLPNLDYSLEHTPCQDVTCQTMCFHASGIQQDYPLDTLLVDMGAESYIGMPMVDTEGKTMGILSAIDTKPIDENKRLLALSLLSIFTARASAELQHQDREHLLEEKVERRTEALRAAQASLVEQEKLAALGALVAGVAHEVNTPVGVALTAASAMSSYTAQLVAALEAPKVSRSDLVNLSARLNDAAALIEQNLHRAAALIGNFKQLAVDQGTEHVSTLALADYVQGVVSAHSPELRKARIKVQVAIDPLLRPRLPPGKFSQVLSNLLMNAARHAYPAGQGGLVIVSGAQADGWLVMDFTDHGVGLAPGVRERIFEPFFTTKRGQGGSGLGMHIVYTIMQQLGGTVEVHSKPGEGCRFHLHLPMEVRMTCPPPA</sequence>